<dbReference type="GeneID" id="63697193"/>
<protein>
    <recommendedName>
        <fullName evidence="2">DUF7600 domain-containing protein</fullName>
    </recommendedName>
</protein>
<evidence type="ECO:0000313" key="3">
    <source>
        <dbReference type="EMBL" id="EYE94669.1"/>
    </source>
</evidence>
<gene>
    <name evidence="3" type="ORF">EURHEDRAFT_413028</name>
</gene>
<dbReference type="Proteomes" id="UP000019804">
    <property type="component" value="Unassembled WGS sequence"/>
</dbReference>
<dbReference type="RefSeq" id="XP_040638357.1">
    <property type="nucleotide sequence ID" value="XM_040782069.1"/>
</dbReference>
<evidence type="ECO:0000259" key="2">
    <source>
        <dbReference type="Pfam" id="PF24539"/>
    </source>
</evidence>
<dbReference type="AlphaFoldDB" id="A0A017SDG5"/>
<name>A0A017SDG5_ASPRC</name>
<dbReference type="OrthoDB" id="5273847at2759"/>
<keyword evidence="4" id="KW-1185">Reference proteome</keyword>
<organism evidence="3 4">
    <name type="scientific">Aspergillus ruber (strain CBS 135680)</name>
    <dbReference type="NCBI Taxonomy" id="1388766"/>
    <lineage>
        <taxon>Eukaryota</taxon>
        <taxon>Fungi</taxon>
        <taxon>Dikarya</taxon>
        <taxon>Ascomycota</taxon>
        <taxon>Pezizomycotina</taxon>
        <taxon>Eurotiomycetes</taxon>
        <taxon>Eurotiomycetidae</taxon>
        <taxon>Eurotiales</taxon>
        <taxon>Aspergillaceae</taxon>
        <taxon>Aspergillus</taxon>
        <taxon>Aspergillus subgen. Aspergillus</taxon>
    </lineage>
</organism>
<evidence type="ECO:0000313" key="4">
    <source>
        <dbReference type="Proteomes" id="UP000019804"/>
    </source>
</evidence>
<evidence type="ECO:0000256" key="1">
    <source>
        <dbReference type="SAM" id="MobiDB-lite"/>
    </source>
</evidence>
<proteinExistence type="predicted"/>
<dbReference type="EMBL" id="KK088425">
    <property type="protein sequence ID" value="EYE94669.1"/>
    <property type="molecule type" value="Genomic_DNA"/>
</dbReference>
<dbReference type="Pfam" id="PF24539">
    <property type="entry name" value="DUF7600"/>
    <property type="match status" value="1"/>
</dbReference>
<feature type="region of interest" description="Disordered" evidence="1">
    <location>
        <begin position="1"/>
        <end position="20"/>
    </location>
</feature>
<reference evidence="4" key="1">
    <citation type="journal article" date="2014" name="Nat. Commun.">
        <title>Genomic adaptations of the halophilic Dead Sea filamentous fungus Eurotium rubrum.</title>
        <authorList>
            <person name="Kis-Papo T."/>
            <person name="Weig A.R."/>
            <person name="Riley R."/>
            <person name="Persoh D."/>
            <person name="Salamov A."/>
            <person name="Sun H."/>
            <person name="Lipzen A."/>
            <person name="Wasser S.P."/>
            <person name="Rambold G."/>
            <person name="Grigoriev I.V."/>
            <person name="Nevo E."/>
        </authorList>
    </citation>
    <scope>NUCLEOTIDE SEQUENCE [LARGE SCALE GENOMIC DNA]</scope>
    <source>
        <strain evidence="4">CBS 135680</strain>
    </source>
</reference>
<accession>A0A017SDG5</accession>
<feature type="compositionally biased region" description="Polar residues" evidence="1">
    <location>
        <begin position="1"/>
        <end position="14"/>
    </location>
</feature>
<dbReference type="HOGENOM" id="CLU_2145348_0_0_1"/>
<sequence length="112" mass="12479">MTIRLQQDRTNPPGATSMLPGIELIPDADDQPPIRLGHMIPKNRITYQAKLFKGFELAMNDKGIHALRMVLDADEHATLWIGNSSAASITNCLTLKENVAVQNIEWPVYRLG</sequence>
<dbReference type="InterPro" id="IPR056021">
    <property type="entry name" value="DUF7600"/>
</dbReference>
<feature type="domain" description="DUF7600" evidence="2">
    <location>
        <begin position="21"/>
        <end position="99"/>
    </location>
</feature>